<reference evidence="1" key="1">
    <citation type="submission" date="2017-04" db="EMBL/GenBank/DDBJ databases">
        <title>Unveiling RNA virosphere associated with marine microorganisms.</title>
        <authorList>
            <person name="Urayama S."/>
            <person name="Takaki Y."/>
            <person name="Nishi S."/>
            <person name="Yoshida Y."/>
            <person name="Deguchi S."/>
            <person name="Takai K."/>
            <person name="Nunoura T."/>
        </authorList>
    </citation>
    <scope>NUCLEOTIDE SEQUENCE</scope>
</reference>
<dbReference type="EMBL" id="BDQA01000534">
    <property type="protein sequence ID" value="GBH22013.1"/>
    <property type="molecule type" value="Genomic_RNA"/>
</dbReference>
<sequence>MDKGFINMIHAASASGKTTYLSKGKKVLLDKSLSGENNLIGYDHEGLLMMDGDLLIAFYSSWPSATNWWQSDARSVAHAHMYATILTGAVKIIKHFGYSQICIFFNGGMADRDKVEELYIENDPGMDQVNQYFVEIDEATHRSFVEHRWEERETRTPSERKKAFVFPATFGDMKNNRLATRSLARSEGQKVHPSFDSVISTISKNSNSASKPLLVKEPKKSVDGLRTYNINMDLEEALGVLDTLFKKWPWDGTFDGLVEKLVEEAHEAQEGGSEGPTAEDNGVISVIGTSAYSEAITVAIVAAKIANTFGTSVTDFIKLMAVRHTEQFERYNS</sequence>
<name>A0A2V0R9N2_9ZZZZ</name>
<organism evidence="1">
    <name type="scientific">viral metagenome</name>
    <dbReference type="NCBI Taxonomy" id="1070528"/>
    <lineage>
        <taxon>unclassified sequences</taxon>
        <taxon>metagenomes</taxon>
        <taxon>organismal metagenomes</taxon>
    </lineage>
</organism>
<accession>A0A2V0R9N2</accession>
<proteinExistence type="predicted"/>
<dbReference type="AlphaFoldDB" id="A0A2V0R9N2"/>
<evidence type="ECO:0000313" key="1">
    <source>
        <dbReference type="EMBL" id="GBH22013.1"/>
    </source>
</evidence>
<comment type="caution">
    <text evidence="1">The sequence shown here is derived from an EMBL/GenBank/DDBJ whole genome shotgun (WGS) entry which is preliminary data.</text>
</comment>
<protein>
    <submittedName>
        <fullName evidence="1">Uncharacterized protein</fullName>
    </submittedName>
</protein>